<evidence type="ECO:0000313" key="3">
    <source>
        <dbReference type="Proteomes" id="UP000799444"/>
    </source>
</evidence>
<proteinExistence type="predicted"/>
<evidence type="ECO:0000313" key="2">
    <source>
        <dbReference type="EMBL" id="KAF2731464.1"/>
    </source>
</evidence>
<evidence type="ECO:0000256" key="1">
    <source>
        <dbReference type="SAM" id="MobiDB-lite"/>
    </source>
</evidence>
<reference evidence="2" key="1">
    <citation type="journal article" date="2020" name="Stud. Mycol.">
        <title>101 Dothideomycetes genomes: a test case for predicting lifestyles and emergence of pathogens.</title>
        <authorList>
            <person name="Haridas S."/>
            <person name="Albert R."/>
            <person name="Binder M."/>
            <person name="Bloem J."/>
            <person name="Labutti K."/>
            <person name="Salamov A."/>
            <person name="Andreopoulos B."/>
            <person name="Baker S."/>
            <person name="Barry K."/>
            <person name="Bills G."/>
            <person name="Bluhm B."/>
            <person name="Cannon C."/>
            <person name="Castanera R."/>
            <person name="Culley D."/>
            <person name="Daum C."/>
            <person name="Ezra D."/>
            <person name="Gonzalez J."/>
            <person name="Henrissat B."/>
            <person name="Kuo A."/>
            <person name="Liang C."/>
            <person name="Lipzen A."/>
            <person name="Lutzoni F."/>
            <person name="Magnuson J."/>
            <person name="Mondo S."/>
            <person name="Nolan M."/>
            <person name="Ohm R."/>
            <person name="Pangilinan J."/>
            <person name="Park H.-J."/>
            <person name="Ramirez L."/>
            <person name="Alfaro M."/>
            <person name="Sun H."/>
            <person name="Tritt A."/>
            <person name="Yoshinaga Y."/>
            <person name="Zwiers L.-H."/>
            <person name="Turgeon B."/>
            <person name="Goodwin S."/>
            <person name="Spatafora J."/>
            <person name="Crous P."/>
            <person name="Grigoriev I."/>
        </authorList>
    </citation>
    <scope>NUCLEOTIDE SEQUENCE</scope>
    <source>
        <strain evidence="2">CBS 125425</strain>
    </source>
</reference>
<name>A0A9P4QUS9_9PLEO</name>
<comment type="caution">
    <text evidence="2">The sequence shown here is derived from an EMBL/GenBank/DDBJ whole genome shotgun (WGS) entry which is preliminary data.</text>
</comment>
<gene>
    <name evidence="2" type="ORF">EJ04DRAFT_554714</name>
</gene>
<protein>
    <submittedName>
        <fullName evidence="2">Uncharacterized protein</fullName>
    </submittedName>
</protein>
<dbReference type="Proteomes" id="UP000799444">
    <property type="component" value="Unassembled WGS sequence"/>
</dbReference>
<dbReference type="AlphaFoldDB" id="A0A9P4QUS9"/>
<organism evidence="2 3">
    <name type="scientific">Polyplosphaeria fusca</name>
    <dbReference type="NCBI Taxonomy" id="682080"/>
    <lineage>
        <taxon>Eukaryota</taxon>
        <taxon>Fungi</taxon>
        <taxon>Dikarya</taxon>
        <taxon>Ascomycota</taxon>
        <taxon>Pezizomycotina</taxon>
        <taxon>Dothideomycetes</taxon>
        <taxon>Pleosporomycetidae</taxon>
        <taxon>Pleosporales</taxon>
        <taxon>Tetraplosphaeriaceae</taxon>
        <taxon>Polyplosphaeria</taxon>
    </lineage>
</organism>
<accession>A0A9P4QUS9</accession>
<sequence>MGAPAATQALRSVPTCWPPGLLKHGCATVCLSLPPLRREQATAPAVTGSSPHGAARALLPCCPALSMSRHANAASLARARETLVPASAASAATGPAIRRAGELLAMLSAAHNSETWQQAPAVGQWALLSLLVRPLPASDGSHAHPSTGARNRGLRGPATPAPPGDTRRGHS</sequence>
<feature type="region of interest" description="Disordered" evidence="1">
    <location>
        <begin position="139"/>
        <end position="171"/>
    </location>
</feature>
<keyword evidence="3" id="KW-1185">Reference proteome</keyword>
<dbReference type="EMBL" id="ML996195">
    <property type="protein sequence ID" value="KAF2731464.1"/>
    <property type="molecule type" value="Genomic_DNA"/>
</dbReference>